<accession>A0A2U2BIF6</accession>
<gene>
    <name evidence="4" type="ORF">DF183_11570</name>
</gene>
<proteinExistence type="predicted"/>
<reference evidence="4 5" key="2">
    <citation type="submission" date="2018-05" db="EMBL/GenBank/DDBJ databases">
        <authorList>
            <person name="Lanie J.A."/>
            <person name="Ng W.-L."/>
            <person name="Kazmierczak K.M."/>
            <person name="Andrzejewski T.M."/>
            <person name="Davidsen T.M."/>
            <person name="Wayne K.J."/>
            <person name="Tettelin H."/>
            <person name="Glass J.I."/>
            <person name="Rusch D."/>
            <person name="Podicherti R."/>
            <person name="Tsui H.-C.T."/>
            <person name="Winkler M.E."/>
        </authorList>
    </citation>
    <scope>NUCLEOTIDE SEQUENCE [LARGE SCALE GENOMIC DNA]</scope>
    <source>
        <strain evidence="4 5">YBY</strain>
    </source>
</reference>
<dbReference type="GO" id="GO:0016989">
    <property type="term" value="F:sigma factor antagonist activity"/>
    <property type="evidence" value="ECO:0007669"/>
    <property type="project" value="TreeGrafter"/>
</dbReference>
<evidence type="ECO:0000259" key="3">
    <source>
        <dbReference type="Pfam" id="PF16220"/>
    </source>
</evidence>
<organism evidence="4 5">
    <name type="scientific">Alcaligenes faecalis</name>
    <dbReference type="NCBI Taxonomy" id="511"/>
    <lineage>
        <taxon>Bacteria</taxon>
        <taxon>Pseudomonadati</taxon>
        <taxon>Pseudomonadota</taxon>
        <taxon>Betaproteobacteria</taxon>
        <taxon>Burkholderiales</taxon>
        <taxon>Alcaligenaceae</taxon>
        <taxon>Alcaligenes</taxon>
    </lineage>
</organism>
<evidence type="ECO:0000256" key="1">
    <source>
        <dbReference type="SAM" id="Phobius"/>
    </source>
</evidence>
<dbReference type="PANTHER" id="PTHR30273">
    <property type="entry name" value="PERIPLASMIC SIGNAL SENSOR AND SIGMA FACTOR ACTIVATOR FECR-RELATED"/>
    <property type="match status" value="1"/>
</dbReference>
<evidence type="ECO:0000259" key="2">
    <source>
        <dbReference type="Pfam" id="PF04773"/>
    </source>
</evidence>
<evidence type="ECO:0000313" key="4">
    <source>
        <dbReference type="EMBL" id="PWE13803.1"/>
    </source>
</evidence>
<protein>
    <recommendedName>
        <fullName evidence="6">DUF4880 domain-containing protein</fullName>
    </recommendedName>
</protein>
<dbReference type="Pfam" id="PF04773">
    <property type="entry name" value="FecR"/>
    <property type="match status" value="1"/>
</dbReference>
<feature type="transmembrane region" description="Helical" evidence="1">
    <location>
        <begin position="88"/>
        <end position="109"/>
    </location>
</feature>
<dbReference type="STRING" id="511.UZ73_13355"/>
<dbReference type="EMBL" id="QEXO01000003">
    <property type="protein sequence ID" value="PWE13803.1"/>
    <property type="molecule type" value="Genomic_DNA"/>
</dbReference>
<dbReference type="PIRSF" id="PIRSF018266">
    <property type="entry name" value="FecR"/>
    <property type="match status" value="1"/>
</dbReference>
<dbReference type="Gene3D" id="2.60.120.1440">
    <property type="match status" value="1"/>
</dbReference>
<feature type="domain" description="FecR protein" evidence="2">
    <location>
        <begin position="114"/>
        <end position="204"/>
    </location>
</feature>
<comment type="caution">
    <text evidence="4">The sequence shown here is derived from an EMBL/GenBank/DDBJ whole genome shotgun (WGS) entry which is preliminary data.</text>
</comment>
<sequence>MSSEEIERQAAQWVVLLSDPEQFTEQAQAEFMAWRAQDPRHEAAAVGMEAVLGRVRKLAVQANTPPGRNALDAGLSARPKLLRDWRQGMMLLLWAVVFILPILAFVLPWSHQSVHTVAGEWRSVVLEDGTRLELAGASQVKILYSKQYRDIELLEGQVRVVVAKQPDRPLRVLSSEAVSQALGTEFIVQEQPQGTLLTVLSSRVLAYPRNRGPEAARELGPGDQVQINAQGLGANLQTDVNRVIRTWDQRQLLLEHVPLTQALEQITRQYSGKTQINPQGMEGLTVSAVLPADKPLSALALLKDLYPRLQVQNTPDEGLMINFRP</sequence>
<dbReference type="InterPro" id="IPR006860">
    <property type="entry name" value="FecR"/>
</dbReference>
<dbReference type="AlphaFoldDB" id="A0A2U2BIF6"/>
<dbReference type="Pfam" id="PF16220">
    <property type="entry name" value="DUF4880"/>
    <property type="match status" value="1"/>
</dbReference>
<reference evidence="4 5" key="1">
    <citation type="submission" date="2018-05" db="EMBL/GenBank/DDBJ databases">
        <title>Genome Sequence of an Efficient Indole-Degrading Bacterium, Alcaligenes sp.YBY.</title>
        <authorList>
            <person name="Yang B."/>
        </authorList>
    </citation>
    <scope>NUCLEOTIDE SEQUENCE [LARGE SCALE GENOMIC DNA]</scope>
    <source>
        <strain evidence="4 5">YBY</strain>
    </source>
</reference>
<dbReference type="RefSeq" id="WP_109089149.1">
    <property type="nucleotide sequence ID" value="NZ_QEXO01000003.1"/>
</dbReference>
<name>A0A2U2BIF6_ALCFA</name>
<evidence type="ECO:0000313" key="5">
    <source>
        <dbReference type="Proteomes" id="UP000245216"/>
    </source>
</evidence>
<keyword evidence="1" id="KW-1133">Transmembrane helix</keyword>
<dbReference type="InterPro" id="IPR032623">
    <property type="entry name" value="FecR_N"/>
</dbReference>
<keyword evidence="1" id="KW-0472">Membrane</keyword>
<dbReference type="PANTHER" id="PTHR30273:SF2">
    <property type="entry name" value="PROTEIN FECR"/>
    <property type="match status" value="1"/>
</dbReference>
<dbReference type="InterPro" id="IPR012373">
    <property type="entry name" value="Ferrdict_sens_TM"/>
</dbReference>
<feature type="domain" description="FecR N-terminal" evidence="3">
    <location>
        <begin position="8"/>
        <end position="50"/>
    </location>
</feature>
<dbReference type="Proteomes" id="UP000245216">
    <property type="component" value="Unassembled WGS sequence"/>
</dbReference>
<evidence type="ECO:0008006" key="6">
    <source>
        <dbReference type="Google" id="ProtNLM"/>
    </source>
</evidence>
<keyword evidence="1" id="KW-0812">Transmembrane</keyword>